<organism evidence="11 12">
    <name type="scientific">Aegilops tauschii subsp. strangulata</name>
    <name type="common">Goatgrass</name>
    <dbReference type="NCBI Taxonomy" id="200361"/>
    <lineage>
        <taxon>Eukaryota</taxon>
        <taxon>Viridiplantae</taxon>
        <taxon>Streptophyta</taxon>
        <taxon>Embryophyta</taxon>
        <taxon>Tracheophyta</taxon>
        <taxon>Spermatophyta</taxon>
        <taxon>Magnoliopsida</taxon>
        <taxon>Liliopsida</taxon>
        <taxon>Poales</taxon>
        <taxon>Poaceae</taxon>
        <taxon>BOP clade</taxon>
        <taxon>Pooideae</taxon>
        <taxon>Triticodae</taxon>
        <taxon>Triticeae</taxon>
        <taxon>Triticinae</taxon>
        <taxon>Aegilops</taxon>
    </lineage>
</organism>
<reference evidence="12" key="2">
    <citation type="journal article" date="2017" name="Nat. Plants">
        <title>The Aegilops tauschii genome reveals multiple impacts of transposons.</title>
        <authorList>
            <person name="Zhao G."/>
            <person name="Zou C."/>
            <person name="Li K."/>
            <person name="Wang K."/>
            <person name="Li T."/>
            <person name="Gao L."/>
            <person name="Zhang X."/>
            <person name="Wang H."/>
            <person name="Yang Z."/>
            <person name="Liu X."/>
            <person name="Jiang W."/>
            <person name="Mao L."/>
            <person name="Kong X."/>
            <person name="Jiao Y."/>
            <person name="Jia J."/>
        </authorList>
    </citation>
    <scope>NUCLEOTIDE SEQUENCE [LARGE SCALE GENOMIC DNA]</scope>
    <source>
        <strain evidence="12">cv. AL8/78</strain>
    </source>
</reference>
<feature type="domain" description="Disease resistance protein winged helix" evidence="9">
    <location>
        <begin position="370"/>
        <end position="441"/>
    </location>
</feature>
<reference evidence="11" key="5">
    <citation type="journal article" date="2021" name="G3 (Bethesda)">
        <title>Aegilops tauschii genome assembly Aet v5.0 features greater sequence contiguity and improved annotation.</title>
        <authorList>
            <person name="Wang L."/>
            <person name="Zhu T."/>
            <person name="Rodriguez J.C."/>
            <person name="Deal K.R."/>
            <person name="Dubcovsky J."/>
            <person name="McGuire P.E."/>
            <person name="Lux T."/>
            <person name="Spannagl M."/>
            <person name="Mayer K.F.X."/>
            <person name="Baldrich P."/>
            <person name="Meyers B.C."/>
            <person name="Huo N."/>
            <person name="Gu Y.Q."/>
            <person name="Zhou H."/>
            <person name="Devos K.M."/>
            <person name="Bennetzen J.L."/>
            <person name="Unver T."/>
            <person name="Budak H."/>
            <person name="Gulick P.J."/>
            <person name="Galiba G."/>
            <person name="Kalapos B."/>
            <person name="Nelson D.R."/>
            <person name="Li P."/>
            <person name="You F.M."/>
            <person name="Luo M.C."/>
            <person name="Dvorak J."/>
        </authorList>
    </citation>
    <scope>NUCLEOTIDE SEQUENCE [LARGE SCALE GENOMIC DNA]</scope>
    <source>
        <strain evidence="11">cv. AL8/78</strain>
    </source>
</reference>
<evidence type="ECO:0000256" key="2">
    <source>
        <dbReference type="ARBA" id="ARBA00022614"/>
    </source>
</evidence>
<dbReference type="InterPro" id="IPR036388">
    <property type="entry name" value="WH-like_DNA-bd_sf"/>
</dbReference>
<reference evidence="11" key="3">
    <citation type="journal article" date="2017" name="Nature">
        <title>Genome sequence of the progenitor of the wheat D genome Aegilops tauschii.</title>
        <authorList>
            <person name="Luo M.C."/>
            <person name="Gu Y.Q."/>
            <person name="Puiu D."/>
            <person name="Wang H."/>
            <person name="Twardziok S.O."/>
            <person name="Deal K.R."/>
            <person name="Huo N."/>
            <person name="Zhu T."/>
            <person name="Wang L."/>
            <person name="Wang Y."/>
            <person name="McGuire P.E."/>
            <person name="Liu S."/>
            <person name="Long H."/>
            <person name="Ramasamy R.K."/>
            <person name="Rodriguez J.C."/>
            <person name="Van S.L."/>
            <person name="Yuan L."/>
            <person name="Wang Z."/>
            <person name="Xia Z."/>
            <person name="Xiao L."/>
            <person name="Anderson O.D."/>
            <person name="Ouyang S."/>
            <person name="Liang Y."/>
            <person name="Zimin A.V."/>
            <person name="Pertea G."/>
            <person name="Qi P."/>
            <person name="Bennetzen J.L."/>
            <person name="Dai X."/>
            <person name="Dawson M.W."/>
            <person name="Muller H.G."/>
            <person name="Kugler K."/>
            <person name="Rivarola-Duarte L."/>
            <person name="Spannagl M."/>
            <person name="Mayer K.F.X."/>
            <person name="Lu F.H."/>
            <person name="Bevan M.W."/>
            <person name="Leroy P."/>
            <person name="Li P."/>
            <person name="You F.M."/>
            <person name="Sun Q."/>
            <person name="Liu Z."/>
            <person name="Lyons E."/>
            <person name="Wicker T."/>
            <person name="Salzberg S.L."/>
            <person name="Devos K.M."/>
            <person name="Dvorak J."/>
        </authorList>
    </citation>
    <scope>NUCLEOTIDE SEQUENCE [LARGE SCALE GENOMIC DNA]</scope>
    <source>
        <strain evidence="11">cv. AL8/78</strain>
    </source>
</reference>
<evidence type="ECO:0000259" key="7">
    <source>
        <dbReference type="Pfam" id="PF00931"/>
    </source>
</evidence>
<evidence type="ECO:0000259" key="10">
    <source>
        <dbReference type="Pfam" id="PF23598"/>
    </source>
</evidence>
<feature type="domain" description="Disease resistance R13L4/SHOC-2-like LRR" evidence="10">
    <location>
        <begin position="494"/>
        <end position="822"/>
    </location>
</feature>
<dbReference type="InterPro" id="IPR002182">
    <property type="entry name" value="NB-ARC"/>
</dbReference>
<protein>
    <recommendedName>
        <fullName evidence="13">Disease resistance protein RPM1</fullName>
    </recommendedName>
</protein>
<dbReference type="InterPro" id="IPR027417">
    <property type="entry name" value="P-loop_NTPase"/>
</dbReference>
<evidence type="ECO:0008006" key="13">
    <source>
        <dbReference type="Google" id="ProtNLM"/>
    </source>
</evidence>
<reference evidence="11" key="4">
    <citation type="submission" date="2019-03" db="UniProtKB">
        <authorList>
            <consortium name="EnsemblPlants"/>
        </authorList>
    </citation>
    <scope>IDENTIFICATION</scope>
</reference>
<dbReference type="PRINTS" id="PR00364">
    <property type="entry name" value="DISEASERSIST"/>
</dbReference>
<comment type="similarity">
    <text evidence="1">Belongs to the disease resistance NB-LRR family.</text>
</comment>
<dbReference type="InterPro" id="IPR055414">
    <property type="entry name" value="LRR_R13L4/SHOC2-like"/>
</dbReference>
<keyword evidence="6" id="KW-0175">Coiled coil</keyword>
<name>A0A452XK90_AEGTS</name>
<dbReference type="FunFam" id="3.40.50.300:FF:001091">
    <property type="entry name" value="Probable disease resistance protein At1g61300"/>
    <property type="match status" value="1"/>
</dbReference>
<dbReference type="InterPro" id="IPR038005">
    <property type="entry name" value="RX-like_CC"/>
</dbReference>
<dbReference type="Gene3D" id="1.10.10.10">
    <property type="entry name" value="Winged helix-like DNA-binding domain superfamily/Winged helix DNA-binding domain"/>
    <property type="match status" value="1"/>
</dbReference>
<dbReference type="Proteomes" id="UP000015105">
    <property type="component" value="Chromosome 1D"/>
</dbReference>
<sequence length="849" mass="95569">MAEAILLAVSKIGAVILNQAVTDVVQKLSKIEALKELPTKVKRINVELTTMNNIILDLGTAHLSNNVIKGWIGNVRDLAYRVEDVIDKYSYEALKLKDEGFLQRYIFGGSRHIKVFSKIAEEIEDIEKDIMQIKELPKYWRDTVQPTNNDHAKIDKTRSGSCFPGLFSDEDLVGIDENRSKLTEWLSTDDKESSVITVSGMGGLGKTTLVKNVYDREKVNFPDTHAWIVVSQAYDVVDLLGSLLTKLRLTQGTQSPLSMDAKANVYDLTEAIRKTLQDRKCLIVLDDVWDKDAYTQMCNAFQGLQGSRVMITTRKEDVAALASPRRRLVLQPLGSAESFKLFCSRAFHNSPNCECLPELVTVAVDVVKNLFPEDYAMSRESLVRLWVAEGFVMRKGNNTPEEVAEGNLMELIGRNMLEVVEWDELFRVSKCKMHDIVRDLALAVAKEERFGSASDSGEMVRMDKEVRRFSTSSGWTDSNTDARVEFPRLRTIMSLAASSSSTNMLSSVFSGSNYLTVLELQDSAIVEVPASIGNLFNLRYIGLRRTNVQSLPDTIEKLLNLETLDIKQTRVEKIPPGIVKIEKLRHLLADRFADEKQTEFRYFVGVEAPHMISNFQELQTLETVHASKDLSLELKKMRKLQTVWVDNINASNCDDLFKTLSDMPLLSSLLLSAYDENEKLSFLSLVPISKKLHRLIVRGGWADGTLKCPIFQGHGRNLKYLALSWCNLGKEDPLQLLASHLPALTYLSLNRVSSAAILVLSAGSFSKLKTLVLKCMPNVKQLDIEEGAIPHIDGIYIVSLVELNMVPRGIESLGTLKKLWMLGLHKDFKAQWNLNQMHNKMKHVPELRS</sequence>
<feature type="domain" description="Disease resistance N-terminal" evidence="8">
    <location>
        <begin position="20"/>
        <end position="101"/>
    </location>
</feature>
<dbReference type="Gene3D" id="3.40.50.300">
    <property type="entry name" value="P-loop containing nucleotide triphosphate hydrolases"/>
    <property type="match status" value="1"/>
</dbReference>
<dbReference type="Gene3D" id="1.20.5.4130">
    <property type="match status" value="1"/>
</dbReference>
<dbReference type="InterPro" id="IPR032675">
    <property type="entry name" value="LRR_dom_sf"/>
</dbReference>
<reference evidence="12" key="1">
    <citation type="journal article" date="2014" name="Science">
        <title>Ancient hybridizations among the ancestral genomes of bread wheat.</title>
        <authorList>
            <consortium name="International Wheat Genome Sequencing Consortium,"/>
            <person name="Marcussen T."/>
            <person name="Sandve S.R."/>
            <person name="Heier L."/>
            <person name="Spannagl M."/>
            <person name="Pfeifer M."/>
            <person name="Jakobsen K.S."/>
            <person name="Wulff B.B."/>
            <person name="Steuernagel B."/>
            <person name="Mayer K.F."/>
            <person name="Olsen O.A."/>
        </authorList>
    </citation>
    <scope>NUCLEOTIDE SEQUENCE [LARGE SCALE GENOMIC DNA]</scope>
    <source>
        <strain evidence="12">cv. AL8/78</strain>
    </source>
</reference>
<dbReference type="Gramene" id="AET1Gv20038400.5">
    <property type="protein sequence ID" value="AET1Gv20038400.5"/>
    <property type="gene ID" value="AET1Gv20038400"/>
</dbReference>
<accession>A0A452XK90</accession>
<dbReference type="PANTHER" id="PTHR23155:SF1046">
    <property type="entry name" value="OS11G0226933 PROTEIN"/>
    <property type="match status" value="1"/>
</dbReference>
<dbReference type="InterPro" id="IPR058922">
    <property type="entry name" value="WHD_DRP"/>
</dbReference>
<dbReference type="Gene3D" id="3.80.10.10">
    <property type="entry name" value="Ribonuclease Inhibitor"/>
    <property type="match status" value="2"/>
</dbReference>
<evidence type="ECO:0000256" key="5">
    <source>
        <dbReference type="ARBA" id="ARBA00022821"/>
    </source>
</evidence>
<dbReference type="GO" id="GO:0043531">
    <property type="term" value="F:ADP binding"/>
    <property type="evidence" value="ECO:0007669"/>
    <property type="project" value="InterPro"/>
</dbReference>
<dbReference type="Pfam" id="PF23598">
    <property type="entry name" value="LRR_14"/>
    <property type="match status" value="1"/>
</dbReference>
<dbReference type="CDD" id="cd14798">
    <property type="entry name" value="RX-CC_like"/>
    <property type="match status" value="1"/>
</dbReference>
<dbReference type="GO" id="GO:0042742">
    <property type="term" value="P:defense response to bacterium"/>
    <property type="evidence" value="ECO:0007669"/>
    <property type="project" value="UniProtKB-ARBA"/>
</dbReference>
<dbReference type="PANTHER" id="PTHR23155">
    <property type="entry name" value="DISEASE RESISTANCE PROTEIN RP"/>
    <property type="match status" value="1"/>
</dbReference>
<keyword evidence="2" id="KW-0433">Leucine-rich repeat</keyword>
<evidence type="ECO:0000313" key="11">
    <source>
        <dbReference type="EnsemblPlants" id="AET1Gv20038400.5"/>
    </source>
</evidence>
<dbReference type="EnsemblPlants" id="AET1Gv20038400.5">
    <property type="protein sequence ID" value="AET1Gv20038400.5"/>
    <property type="gene ID" value="AET1Gv20038400"/>
</dbReference>
<evidence type="ECO:0000259" key="9">
    <source>
        <dbReference type="Pfam" id="PF23559"/>
    </source>
</evidence>
<dbReference type="Pfam" id="PF23559">
    <property type="entry name" value="WHD_DRP"/>
    <property type="match status" value="1"/>
</dbReference>
<keyword evidence="12" id="KW-1185">Reference proteome</keyword>
<proteinExistence type="inferred from homology"/>
<dbReference type="GO" id="GO:0009626">
    <property type="term" value="P:plant-type hypersensitive response"/>
    <property type="evidence" value="ECO:0007669"/>
    <property type="project" value="UniProtKB-ARBA"/>
</dbReference>
<keyword evidence="5" id="KW-0611">Plant defense</keyword>
<evidence type="ECO:0000256" key="1">
    <source>
        <dbReference type="ARBA" id="ARBA00008894"/>
    </source>
</evidence>
<evidence type="ECO:0000313" key="12">
    <source>
        <dbReference type="Proteomes" id="UP000015105"/>
    </source>
</evidence>
<dbReference type="Pfam" id="PF00931">
    <property type="entry name" value="NB-ARC"/>
    <property type="match status" value="1"/>
</dbReference>
<dbReference type="InterPro" id="IPR041118">
    <property type="entry name" value="Rx_N"/>
</dbReference>
<dbReference type="SUPFAM" id="SSF52540">
    <property type="entry name" value="P-loop containing nucleoside triphosphate hydrolases"/>
    <property type="match status" value="1"/>
</dbReference>
<keyword evidence="4" id="KW-0547">Nucleotide-binding</keyword>
<keyword evidence="3" id="KW-0677">Repeat</keyword>
<evidence type="ECO:0000256" key="6">
    <source>
        <dbReference type="ARBA" id="ARBA00023054"/>
    </source>
</evidence>
<dbReference type="GO" id="GO:0002758">
    <property type="term" value="P:innate immune response-activating signaling pathway"/>
    <property type="evidence" value="ECO:0007669"/>
    <property type="project" value="UniProtKB-ARBA"/>
</dbReference>
<evidence type="ECO:0000259" key="8">
    <source>
        <dbReference type="Pfam" id="PF18052"/>
    </source>
</evidence>
<dbReference type="InterPro" id="IPR044974">
    <property type="entry name" value="Disease_R_plants"/>
</dbReference>
<dbReference type="SUPFAM" id="SSF52058">
    <property type="entry name" value="L domain-like"/>
    <property type="match status" value="1"/>
</dbReference>
<dbReference type="FunFam" id="1.10.10.10:FF:000322">
    <property type="entry name" value="Probable disease resistance protein At1g63360"/>
    <property type="match status" value="1"/>
</dbReference>
<evidence type="ECO:0000256" key="4">
    <source>
        <dbReference type="ARBA" id="ARBA00022741"/>
    </source>
</evidence>
<dbReference type="AlphaFoldDB" id="A0A452XK90"/>
<feature type="domain" description="NB-ARC" evidence="7">
    <location>
        <begin position="179"/>
        <end position="350"/>
    </location>
</feature>
<evidence type="ECO:0000256" key="3">
    <source>
        <dbReference type="ARBA" id="ARBA00022737"/>
    </source>
</evidence>
<dbReference type="Pfam" id="PF18052">
    <property type="entry name" value="Rx_N"/>
    <property type="match status" value="1"/>
</dbReference>